<proteinExistence type="predicted"/>
<feature type="compositionally biased region" description="Basic residues" evidence="1">
    <location>
        <begin position="26"/>
        <end position="35"/>
    </location>
</feature>
<keyword evidence="3" id="KW-1185">Reference proteome</keyword>
<evidence type="ECO:0000313" key="3">
    <source>
        <dbReference type="Proteomes" id="UP000294003"/>
    </source>
</evidence>
<organism evidence="2 3">
    <name type="scientific">Monosporascus cannonballus</name>
    <dbReference type="NCBI Taxonomy" id="155416"/>
    <lineage>
        <taxon>Eukaryota</taxon>
        <taxon>Fungi</taxon>
        <taxon>Dikarya</taxon>
        <taxon>Ascomycota</taxon>
        <taxon>Pezizomycotina</taxon>
        <taxon>Sordariomycetes</taxon>
        <taxon>Xylariomycetidae</taxon>
        <taxon>Xylariales</taxon>
        <taxon>Xylariales incertae sedis</taxon>
        <taxon>Monosporascus</taxon>
    </lineage>
</organism>
<name>A0ABY0GV95_9PEZI</name>
<accession>A0ABY0GV95</accession>
<dbReference type="InterPro" id="IPR046347">
    <property type="entry name" value="bZIP_sf"/>
</dbReference>
<evidence type="ECO:0000256" key="1">
    <source>
        <dbReference type="SAM" id="MobiDB-lite"/>
    </source>
</evidence>
<dbReference type="Proteomes" id="UP000294003">
    <property type="component" value="Unassembled WGS sequence"/>
</dbReference>
<feature type="region of interest" description="Disordered" evidence="1">
    <location>
        <begin position="154"/>
        <end position="182"/>
    </location>
</feature>
<evidence type="ECO:0000313" key="2">
    <source>
        <dbReference type="EMBL" id="RYO74920.1"/>
    </source>
</evidence>
<dbReference type="SUPFAM" id="SSF57959">
    <property type="entry name" value="Leucine zipper domain"/>
    <property type="match status" value="1"/>
</dbReference>
<feature type="region of interest" description="Disordered" evidence="1">
    <location>
        <begin position="1"/>
        <end position="35"/>
    </location>
</feature>
<dbReference type="EMBL" id="QJNS01000713">
    <property type="protein sequence ID" value="RYO74920.1"/>
    <property type="molecule type" value="Genomic_DNA"/>
</dbReference>
<sequence>MKPKGQDAKRSARPSGTENTVTLRRERGKRAQRAFRQRQIDAIRGLQEENQRLRDAIAKIGGAVSHSESPLIEVIGDACRIAGVEAPRSISSSESPQSVAGNRRFDLSAPLLDKRGEVEVSAGPPLGWTETNHQGLVRQNSPGIEYQDQLVSNGDLDSATGRRDNSENGGIEFGSEDGWSPNPIPPMTWAPERVLPLADPPPDIIPYLALRPPTNSGPPAEDAVATTLDVFYATVRREKLPLIQNLLHARLQFRRRGYLEAGTAHPARRDPVAHALYADQIVAELERVGARKRDFLTPFDVAARLRAQLGEAEYPVLEAALCGSPRSSEHVPLVRQLVRMITRNAMCFGDSPRWTPEAISRVAASWLAGTRKTAMVM</sequence>
<comment type="caution">
    <text evidence="2">The sequence shown here is derived from an EMBL/GenBank/DDBJ whole genome shotgun (WGS) entry which is preliminary data.</text>
</comment>
<reference evidence="2 3" key="1">
    <citation type="submission" date="2018-06" db="EMBL/GenBank/DDBJ databases">
        <title>Complete Genomes of Monosporascus.</title>
        <authorList>
            <person name="Robinson A.J."/>
            <person name="Natvig D.O."/>
        </authorList>
    </citation>
    <scope>NUCLEOTIDE SEQUENCE [LARGE SCALE GENOMIC DNA]</scope>
    <source>
        <strain evidence="2 3">CBS 609.92</strain>
    </source>
</reference>
<evidence type="ECO:0008006" key="4">
    <source>
        <dbReference type="Google" id="ProtNLM"/>
    </source>
</evidence>
<gene>
    <name evidence="2" type="ORF">DL762_010265</name>
</gene>
<protein>
    <recommendedName>
        <fullName evidence="4">BZIP domain-containing protein</fullName>
    </recommendedName>
</protein>
<feature type="compositionally biased region" description="Basic and acidic residues" evidence="1">
    <location>
        <begin position="1"/>
        <end position="10"/>
    </location>
</feature>